<feature type="transmembrane region" description="Helical" evidence="1">
    <location>
        <begin position="55"/>
        <end position="74"/>
    </location>
</feature>
<keyword evidence="3" id="KW-1185">Reference proteome</keyword>
<keyword evidence="1" id="KW-0812">Transmembrane</keyword>
<evidence type="ECO:0000313" key="3">
    <source>
        <dbReference type="Proteomes" id="UP000509750"/>
    </source>
</evidence>
<dbReference type="OrthoDB" id="380579at2157"/>
<dbReference type="EMBL" id="CP058529">
    <property type="protein sequence ID" value="QLG26727.1"/>
    <property type="molecule type" value="Genomic_DNA"/>
</dbReference>
<dbReference type="Proteomes" id="UP000509750">
    <property type="component" value="Chromosome"/>
</dbReference>
<gene>
    <name evidence="2" type="ORF">HUG10_03845</name>
</gene>
<evidence type="ECO:0000313" key="2">
    <source>
        <dbReference type="EMBL" id="QLG26727.1"/>
    </source>
</evidence>
<keyword evidence="1" id="KW-1133">Transmembrane helix</keyword>
<reference evidence="2 3" key="1">
    <citation type="submission" date="2020-07" db="EMBL/GenBank/DDBJ databases">
        <title>Gai3-2, isolated from salt lake.</title>
        <authorList>
            <person name="Cui H."/>
            <person name="Shi X."/>
        </authorList>
    </citation>
    <scope>NUCLEOTIDE SEQUENCE [LARGE SCALE GENOMIC DNA]</scope>
    <source>
        <strain evidence="2 3">Gai3-2</strain>
    </source>
</reference>
<accession>A0A7D5GJN2</accession>
<dbReference type="RefSeq" id="WP_179168302.1">
    <property type="nucleotide sequence ID" value="NZ_CP058529.1"/>
</dbReference>
<keyword evidence="1" id="KW-0472">Membrane</keyword>
<dbReference type="GeneID" id="56027936"/>
<organism evidence="2 3">
    <name type="scientific">Halorarum halophilum</name>
    <dbReference type="NCBI Taxonomy" id="2743090"/>
    <lineage>
        <taxon>Archaea</taxon>
        <taxon>Methanobacteriati</taxon>
        <taxon>Methanobacteriota</taxon>
        <taxon>Stenosarchaea group</taxon>
        <taxon>Halobacteria</taxon>
        <taxon>Halobacteriales</taxon>
        <taxon>Haloferacaceae</taxon>
        <taxon>Halorarum</taxon>
    </lineage>
</organism>
<dbReference type="AlphaFoldDB" id="A0A7D5GJN2"/>
<dbReference type="KEGG" id="halg:HUG10_03845"/>
<feature type="transmembrane region" description="Helical" evidence="1">
    <location>
        <begin position="25"/>
        <end position="43"/>
    </location>
</feature>
<protein>
    <submittedName>
        <fullName evidence="2">Uncharacterized protein</fullName>
    </submittedName>
</protein>
<sequence>MSADTTSEAVPTGSTTDEDAEWGKISLAVLISIVLATGIHYLLLANIDMHPSLHALVGIVLFFLTGFVVFQIVMG</sequence>
<name>A0A7D5GJN2_9EURY</name>
<evidence type="ECO:0000256" key="1">
    <source>
        <dbReference type="SAM" id="Phobius"/>
    </source>
</evidence>
<proteinExistence type="predicted"/>